<protein>
    <submittedName>
        <fullName evidence="2">Glucose 1-dehydrogenase</fullName>
        <ecNumber evidence="2">1.1.1.47</ecNumber>
    </submittedName>
</protein>
<evidence type="ECO:0000313" key="2">
    <source>
        <dbReference type="EMBL" id="NBD22936.1"/>
    </source>
</evidence>
<dbReference type="SUPFAM" id="SSF51735">
    <property type="entry name" value="NAD(P)-binding Rossmann-fold domains"/>
    <property type="match status" value="1"/>
</dbReference>
<dbReference type="Proteomes" id="UP000665561">
    <property type="component" value="Unassembled WGS sequence"/>
</dbReference>
<dbReference type="NCBIfam" id="NF005559">
    <property type="entry name" value="PRK07231.1"/>
    <property type="match status" value="1"/>
</dbReference>
<comment type="caution">
    <text evidence="2">The sequence shown here is derived from an EMBL/GenBank/DDBJ whole genome shotgun (WGS) entry which is preliminary data.</text>
</comment>
<keyword evidence="2" id="KW-0560">Oxidoreductase</keyword>
<dbReference type="PRINTS" id="PR00080">
    <property type="entry name" value="SDRFAMILY"/>
</dbReference>
<accession>A0ABW9XK03</accession>
<dbReference type="PROSITE" id="PS00061">
    <property type="entry name" value="ADH_SHORT"/>
    <property type="match status" value="1"/>
</dbReference>
<dbReference type="PANTHER" id="PTHR42760">
    <property type="entry name" value="SHORT-CHAIN DEHYDROGENASES/REDUCTASES FAMILY MEMBER"/>
    <property type="match status" value="1"/>
</dbReference>
<dbReference type="GO" id="GO:0047936">
    <property type="term" value="F:glucose 1-dehydrogenase [NAD(P)+] activity"/>
    <property type="evidence" value="ECO:0007669"/>
    <property type="project" value="UniProtKB-EC"/>
</dbReference>
<dbReference type="RefSeq" id="WP_161741209.1">
    <property type="nucleotide sequence ID" value="NZ_JAAAMV010000001.1"/>
</dbReference>
<dbReference type="Pfam" id="PF13561">
    <property type="entry name" value="adh_short_C2"/>
    <property type="match status" value="1"/>
</dbReference>
<reference evidence="2 3" key="1">
    <citation type="submission" date="2020-01" db="EMBL/GenBank/DDBJ databases">
        <title>Paenibacillus soybeanensis sp. nov. isolated from the nodules of soybean (Glycine max(L.) Merr).</title>
        <authorList>
            <person name="Wang H."/>
        </authorList>
    </citation>
    <scope>NUCLEOTIDE SEQUENCE [LARGE SCALE GENOMIC DNA]</scope>
    <source>
        <strain evidence="2 3">T1</strain>
    </source>
</reference>
<dbReference type="PRINTS" id="PR00081">
    <property type="entry name" value="GDHRDH"/>
</dbReference>
<dbReference type="PANTHER" id="PTHR42760:SF122">
    <property type="entry name" value="NAD(P)-BINDING PROTEIN"/>
    <property type="match status" value="1"/>
</dbReference>
<organism evidence="2 3">
    <name type="scientific">Paenibacillus glycinis</name>
    <dbReference type="NCBI Taxonomy" id="2697035"/>
    <lineage>
        <taxon>Bacteria</taxon>
        <taxon>Bacillati</taxon>
        <taxon>Bacillota</taxon>
        <taxon>Bacilli</taxon>
        <taxon>Bacillales</taxon>
        <taxon>Paenibacillaceae</taxon>
        <taxon>Paenibacillus</taxon>
    </lineage>
</organism>
<gene>
    <name evidence="2" type="ORF">GT019_03520</name>
</gene>
<comment type="similarity">
    <text evidence="1">Belongs to the short-chain dehydrogenases/reductases (SDR) family.</text>
</comment>
<keyword evidence="3" id="KW-1185">Reference proteome</keyword>
<dbReference type="CDD" id="cd05233">
    <property type="entry name" value="SDR_c"/>
    <property type="match status" value="1"/>
</dbReference>
<sequence>MTDILGISGKTMLVTGGAQGIGRAIAERFAQHGARVVIADVDEGGAALARQLAEAGSEAHFMRCDVSDVRQIEAMAAEVRTKLGGVHVLVNNAGIFPRADLMGTDEAFWERIMGINLKGAYLTCRAFVPWMIEQGGGSIVNIGSTHARSGDPAAMAYAVSKGGLVTLTRNLAKGFAKHGIRVNCVQPGWVASEGETARLRATGVDPDKLFAEVSARLPMGRIQTGEDIADGVLFMASSLSSQVTGQVLTVDGGTGLR</sequence>
<dbReference type="EMBL" id="JAAAMV010000001">
    <property type="protein sequence ID" value="NBD22936.1"/>
    <property type="molecule type" value="Genomic_DNA"/>
</dbReference>
<dbReference type="InterPro" id="IPR002347">
    <property type="entry name" value="SDR_fam"/>
</dbReference>
<dbReference type="InterPro" id="IPR020904">
    <property type="entry name" value="Sc_DH/Rdtase_CS"/>
</dbReference>
<evidence type="ECO:0000313" key="3">
    <source>
        <dbReference type="Proteomes" id="UP000665561"/>
    </source>
</evidence>
<proteinExistence type="inferred from homology"/>
<dbReference type="Gene3D" id="3.40.50.720">
    <property type="entry name" value="NAD(P)-binding Rossmann-like Domain"/>
    <property type="match status" value="1"/>
</dbReference>
<evidence type="ECO:0000256" key="1">
    <source>
        <dbReference type="ARBA" id="ARBA00006484"/>
    </source>
</evidence>
<dbReference type="EC" id="1.1.1.47" evidence="2"/>
<dbReference type="InterPro" id="IPR036291">
    <property type="entry name" value="NAD(P)-bd_dom_sf"/>
</dbReference>
<name>A0ABW9XK03_9BACL</name>